<dbReference type="RefSeq" id="WP_127342833.1">
    <property type="nucleotide sequence ID" value="NZ_RJJX01000004.1"/>
</dbReference>
<comment type="caution">
    <text evidence="2">The sequence shown here is derived from an EMBL/GenBank/DDBJ whole genome shotgun (WGS) entry which is preliminary data.</text>
</comment>
<accession>A0A434AX57</accession>
<dbReference type="Gene3D" id="3.90.550.10">
    <property type="entry name" value="Spore Coat Polysaccharide Biosynthesis Protein SpsA, Chain A"/>
    <property type="match status" value="1"/>
</dbReference>
<sequence length="246" mass="28779">MSLAIVVPCYNEFDRLPKAKFIQFLQNNKDCSIIFSDDGSTDNTNQLLEQIRKTAPDNVFINTLIKNRGKAHAVREGVLFCSRNKLEFEKIAYLDADLSTSLEECLLISQEIKESVYFAFGSRISKIDNNITRKLYRHLIGRFTATLISNVLGLAVYDTQCGCKIFTKNLANEVFEEDFISKWLFDVEIFYRIIQLKGKEKMRQSSREIPLQTWIDTDGSKVSFTYFFKMWKDLFLIYKRYNEKKK</sequence>
<dbReference type="PANTHER" id="PTHR10859:SF91">
    <property type="entry name" value="DOLICHYL-PHOSPHATE BETA-GLUCOSYLTRANSFERASE"/>
    <property type="match status" value="1"/>
</dbReference>
<dbReference type="GO" id="GO:0006487">
    <property type="term" value="P:protein N-linked glycosylation"/>
    <property type="evidence" value="ECO:0007669"/>
    <property type="project" value="TreeGrafter"/>
</dbReference>
<keyword evidence="3" id="KW-1185">Reference proteome</keyword>
<name>A0A434AX57_9BACT</name>
<keyword evidence="2" id="KW-0808">Transferase</keyword>
<proteinExistence type="predicted"/>
<dbReference type="PANTHER" id="PTHR10859">
    <property type="entry name" value="GLYCOSYL TRANSFERASE"/>
    <property type="match status" value="1"/>
</dbReference>
<evidence type="ECO:0000313" key="3">
    <source>
        <dbReference type="Proteomes" id="UP000282985"/>
    </source>
</evidence>
<dbReference type="Proteomes" id="UP000282985">
    <property type="component" value="Unassembled WGS sequence"/>
</dbReference>
<dbReference type="SUPFAM" id="SSF53448">
    <property type="entry name" value="Nucleotide-diphospho-sugar transferases"/>
    <property type="match status" value="1"/>
</dbReference>
<gene>
    <name evidence="2" type="ORF">DLK05_04665</name>
</gene>
<evidence type="ECO:0000313" key="2">
    <source>
        <dbReference type="EMBL" id="RUT79114.1"/>
    </source>
</evidence>
<dbReference type="GO" id="GO:0016740">
    <property type="term" value="F:transferase activity"/>
    <property type="evidence" value="ECO:0007669"/>
    <property type="project" value="UniProtKB-KW"/>
</dbReference>
<protein>
    <submittedName>
        <fullName evidence="2">Glycosyltransferase</fullName>
    </submittedName>
</protein>
<feature type="domain" description="Glycosyltransferase 2-like" evidence="1">
    <location>
        <begin position="5"/>
        <end position="175"/>
    </location>
</feature>
<dbReference type="InterPro" id="IPR029044">
    <property type="entry name" value="Nucleotide-diphossugar_trans"/>
</dbReference>
<dbReference type="AlphaFoldDB" id="A0A434AX57"/>
<dbReference type="OrthoDB" id="9807778at2"/>
<dbReference type="EMBL" id="RJJX01000004">
    <property type="protein sequence ID" value="RUT79114.1"/>
    <property type="molecule type" value="Genomic_DNA"/>
</dbReference>
<dbReference type="Pfam" id="PF00535">
    <property type="entry name" value="Glycos_transf_2"/>
    <property type="match status" value="1"/>
</dbReference>
<evidence type="ECO:0000259" key="1">
    <source>
        <dbReference type="Pfam" id="PF00535"/>
    </source>
</evidence>
<organism evidence="2 3">
    <name type="scientific">Ancylomarina longa</name>
    <dbReference type="NCBI Taxonomy" id="2487017"/>
    <lineage>
        <taxon>Bacteria</taxon>
        <taxon>Pseudomonadati</taxon>
        <taxon>Bacteroidota</taxon>
        <taxon>Bacteroidia</taxon>
        <taxon>Marinilabiliales</taxon>
        <taxon>Marinifilaceae</taxon>
        <taxon>Ancylomarina</taxon>
    </lineage>
</organism>
<reference evidence="2 3" key="1">
    <citation type="submission" date="2018-11" db="EMBL/GenBank/DDBJ databases">
        <title>Parancylomarina longa gen. nov., sp. nov., isolated from sediments of southern Okinawa.</title>
        <authorList>
            <person name="Fu T."/>
        </authorList>
    </citation>
    <scope>NUCLEOTIDE SEQUENCE [LARGE SCALE GENOMIC DNA]</scope>
    <source>
        <strain evidence="2 3">T3-2 S1-C</strain>
    </source>
</reference>
<dbReference type="InterPro" id="IPR001173">
    <property type="entry name" value="Glyco_trans_2-like"/>
</dbReference>